<evidence type="ECO:0000313" key="2">
    <source>
        <dbReference type="EMBL" id="OJZ86389.1"/>
    </source>
</evidence>
<accession>A0A1M3THZ9</accession>
<reference evidence="3" key="1">
    <citation type="journal article" date="2017" name="Genome Biol.">
        <title>Comparative genomics reveals high biological diversity and specific adaptations in the industrially and medically important fungal genus Aspergillus.</title>
        <authorList>
            <person name="de Vries R.P."/>
            <person name="Riley R."/>
            <person name="Wiebenga A."/>
            <person name="Aguilar-Osorio G."/>
            <person name="Amillis S."/>
            <person name="Uchima C.A."/>
            <person name="Anderluh G."/>
            <person name="Asadollahi M."/>
            <person name="Askin M."/>
            <person name="Barry K."/>
            <person name="Battaglia E."/>
            <person name="Bayram O."/>
            <person name="Benocci T."/>
            <person name="Braus-Stromeyer S.A."/>
            <person name="Caldana C."/>
            <person name="Canovas D."/>
            <person name="Cerqueira G.C."/>
            <person name="Chen F."/>
            <person name="Chen W."/>
            <person name="Choi C."/>
            <person name="Clum A."/>
            <person name="Dos Santos R.A."/>
            <person name="Damasio A.R."/>
            <person name="Diallinas G."/>
            <person name="Emri T."/>
            <person name="Fekete E."/>
            <person name="Flipphi M."/>
            <person name="Freyberg S."/>
            <person name="Gallo A."/>
            <person name="Gournas C."/>
            <person name="Habgood R."/>
            <person name="Hainaut M."/>
            <person name="Harispe M.L."/>
            <person name="Henrissat B."/>
            <person name="Hilden K.S."/>
            <person name="Hope R."/>
            <person name="Hossain A."/>
            <person name="Karabika E."/>
            <person name="Karaffa L."/>
            <person name="Karanyi Z."/>
            <person name="Krasevec N."/>
            <person name="Kuo A."/>
            <person name="Kusch H."/>
            <person name="LaButti K."/>
            <person name="Lagendijk E.L."/>
            <person name="Lapidus A."/>
            <person name="Levasseur A."/>
            <person name="Lindquist E."/>
            <person name="Lipzen A."/>
            <person name="Logrieco A.F."/>
            <person name="MacCabe A."/>
            <person name="Maekelae M.R."/>
            <person name="Malavazi I."/>
            <person name="Melin P."/>
            <person name="Meyer V."/>
            <person name="Mielnichuk N."/>
            <person name="Miskei M."/>
            <person name="Molnar A.P."/>
            <person name="Mule G."/>
            <person name="Ngan C.Y."/>
            <person name="Orejas M."/>
            <person name="Orosz E."/>
            <person name="Ouedraogo J.P."/>
            <person name="Overkamp K.M."/>
            <person name="Park H.-S."/>
            <person name="Perrone G."/>
            <person name="Piumi F."/>
            <person name="Punt P.J."/>
            <person name="Ram A.F."/>
            <person name="Ramon A."/>
            <person name="Rauscher S."/>
            <person name="Record E."/>
            <person name="Riano-Pachon D.M."/>
            <person name="Robert V."/>
            <person name="Roehrig J."/>
            <person name="Ruller R."/>
            <person name="Salamov A."/>
            <person name="Salih N.S."/>
            <person name="Samson R.A."/>
            <person name="Sandor E."/>
            <person name="Sanguinetti M."/>
            <person name="Schuetze T."/>
            <person name="Sepcic K."/>
            <person name="Shelest E."/>
            <person name="Sherlock G."/>
            <person name="Sophianopoulou V."/>
            <person name="Squina F.M."/>
            <person name="Sun H."/>
            <person name="Susca A."/>
            <person name="Todd R.B."/>
            <person name="Tsang A."/>
            <person name="Unkles S.E."/>
            <person name="van de Wiele N."/>
            <person name="van Rossen-Uffink D."/>
            <person name="Oliveira J.V."/>
            <person name="Vesth T.C."/>
            <person name="Visser J."/>
            <person name="Yu J.-H."/>
            <person name="Zhou M."/>
            <person name="Andersen M.R."/>
            <person name="Archer D.B."/>
            <person name="Baker S.E."/>
            <person name="Benoit I."/>
            <person name="Brakhage A.A."/>
            <person name="Braus G.H."/>
            <person name="Fischer R."/>
            <person name="Frisvad J.C."/>
            <person name="Goldman G.H."/>
            <person name="Houbraken J."/>
            <person name="Oakley B."/>
            <person name="Pocsi I."/>
            <person name="Scazzocchio C."/>
            <person name="Seiboth B."/>
            <person name="vanKuyk P.A."/>
            <person name="Wortman J."/>
            <person name="Dyer P.S."/>
            <person name="Grigoriev I.V."/>
        </authorList>
    </citation>
    <scope>NUCLEOTIDE SEQUENCE [LARGE SCALE GENOMIC DNA]</scope>
    <source>
        <strain evidence="3">CBS 106.47</strain>
    </source>
</reference>
<feature type="region of interest" description="Disordered" evidence="1">
    <location>
        <begin position="276"/>
        <end position="320"/>
    </location>
</feature>
<evidence type="ECO:0000256" key="1">
    <source>
        <dbReference type="SAM" id="MobiDB-lite"/>
    </source>
</evidence>
<organism evidence="2 3">
    <name type="scientific">Aspergillus luchuensis (strain CBS 106.47)</name>
    <dbReference type="NCBI Taxonomy" id="1137211"/>
    <lineage>
        <taxon>Eukaryota</taxon>
        <taxon>Fungi</taxon>
        <taxon>Dikarya</taxon>
        <taxon>Ascomycota</taxon>
        <taxon>Pezizomycotina</taxon>
        <taxon>Eurotiomycetes</taxon>
        <taxon>Eurotiomycetidae</taxon>
        <taxon>Eurotiales</taxon>
        <taxon>Aspergillaceae</taxon>
        <taxon>Aspergillus</taxon>
        <taxon>Aspergillus subgen. Circumdati</taxon>
    </lineage>
</organism>
<dbReference type="VEuPathDB" id="FungiDB:ASPFODRAFT_80916"/>
<name>A0A1M3THZ9_ASPLC</name>
<proteinExistence type="predicted"/>
<sequence>MGATICWKLELELRQHKSMVGIKQYDGLHRSDCQACSRPLQEDMRATDPRSCPAGSASSGLAGYAVTTVRYGNHASIRGFAVIDNKVPKGMVQPSSGCHHPFPSLSKAVQPLFRVTSSEAGEKPSSSSPSATCLHGECYMGFACAGYTPRQMPRLSVTARGSNTSCLSFSLSLPDLPSQGLDFRHILTGEELLAYVWSVHTTPAGCLDDMSESRGLLPCMKSDGRRKDPEYKAILSMLWILADGNGGTSQEFMILSDRLHKSQDTSYRRTDIRLVPPGTENMKGEKVRNVERVSRPEKGLGQTARPPISSVLPGPKNTHT</sequence>
<dbReference type="EMBL" id="KV878241">
    <property type="protein sequence ID" value="OJZ86389.1"/>
    <property type="molecule type" value="Genomic_DNA"/>
</dbReference>
<gene>
    <name evidence="2" type="ORF">ASPFODRAFT_80916</name>
</gene>
<dbReference type="AlphaFoldDB" id="A0A1M3THZ9"/>
<dbReference type="Proteomes" id="UP000184063">
    <property type="component" value="Unassembled WGS sequence"/>
</dbReference>
<evidence type="ECO:0000313" key="3">
    <source>
        <dbReference type="Proteomes" id="UP000184063"/>
    </source>
</evidence>
<feature type="compositionally biased region" description="Basic and acidic residues" evidence="1">
    <location>
        <begin position="282"/>
        <end position="298"/>
    </location>
</feature>
<protein>
    <submittedName>
        <fullName evidence="2">Uncharacterized protein</fullName>
    </submittedName>
</protein>